<evidence type="ECO:0000313" key="2">
    <source>
        <dbReference type="Proteomes" id="UP000823561"/>
    </source>
</evidence>
<dbReference type="SUPFAM" id="SSF47769">
    <property type="entry name" value="SAM/Pointed domain"/>
    <property type="match status" value="1"/>
</dbReference>
<evidence type="ECO:0008006" key="3">
    <source>
        <dbReference type="Google" id="ProtNLM"/>
    </source>
</evidence>
<dbReference type="Gene3D" id="1.10.150.50">
    <property type="entry name" value="Transcription Factor, Ets-1"/>
    <property type="match status" value="1"/>
</dbReference>
<dbReference type="PANTHER" id="PTHR16155">
    <property type="entry name" value="DED DOMAIN-CONTAINING PROTEIN"/>
    <property type="match status" value="1"/>
</dbReference>
<keyword evidence="2" id="KW-1185">Reference proteome</keyword>
<organism evidence="1 2">
    <name type="scientific">Alosa alosa</name>
    <name type="common">allis shad</name>
    <dbReference type="NCBI Taxonomy" id="278164"/>
    <lineage>
        <taxon>Eukaryota</taxon>
        <taxon>Metazoa</taxon>
        <taxon>Chordata</taxon>
        <taxon>Craniata</taxon>
        <taxon>Vertebrata</taxon>
        <taxon>Euteleostomi</taxon>
        <taxon>Actinopterygii</taxon>
        <taxon>Neopterygii</taxon>
        <taxon>Teleostei</taxon>
        <taxon>Clupei</taxon>
        <taxon>Clupeiformes</taxon>
        <taxon>Clupeoidei</taxon>
        <taxon>Clupeidae</taxon>
        <taxon>Alosa</taxon>
    </lineage>
</organism>
<dbReference type="Proteomes" id="UP000823561">
    <property type="component" value="Chromosome 3"/>
</dbReference>
<reference evidence="1" key="1">
    <citation type="submission" date="2020-10" db="EMBL/GenBank/DDBJ databases">
        <title>Chromosome-scale genome assembly of the Allis shad, Alosa alosa.</title>
        <authorList>
            <person name="Margot Z."/>
            <person name="Christophe K."/>
            <person name="Cabau C."/>
            <person name="Louis A."/>
            <person name="Berthelot C."/>
            <person name="Parey E."/>
            <person name="Roest Crollius H."/>
            <person name="Montfort J."/>
            <person name="Robinson-Rechavi M."/>
            <person name="Bucao C."/>
            <person name="Bouchez O."/>
            <person name="Gislard M."/>
            <person name="Lluch J."/>
            <person name="Milhes M."/>
            <person name="Lampietro C."/>
            <person name="Lopez Roques C."/>
            <person name="Donnadieu C."/>
            <person name="Braasch I."/>
            <person name="Desvignes T."/>
            <person name="Postlethwait J."/>
            <person name="Bobe J."/>
            <person name="Guiguen Y."/>
        </authorList>
    </citation>
    <scope>NUCLEOTIDE SEQUENCE</scope>
    <source>
        <strain evidence="1">M-15738</strain>
        <tissue evidence="1">Blood</tissue>
    </source>
</reference>
<protein>
    <recommendedName>
        <fullName evidence="3">SAM domain-containing protein</fullName>
    </recommendedName>
</protein>
<dbReference type="PANTHER" id="PTHR16155:SF20">
    <property type="entry name" value="STERILE ALPHA MOTIF DOMAIN-CONTAINING PROTEIN 9-LIKE"/>
    <property type="match status" value="1"/>
</dbReference>
<evidence type="ECO:0000313" key="1">
    <source>
        <dbReference type="EMBL" id="KAG5283803.1"/>
    </source>
</evidence>
<sequence length="1521" mass="174110">MADHIKAEGDEGQMKDLLSGQHPAEIKIWSTEHVRKWTLELKNVDEECANIMYQQKINGESLLLLDKTDLIGAGIPLGPAKLIIDKRDKLVKMKAEMLNDPGVQSGGPCKPYPFSRFHEAYRYRINSCLDIPESGELNLIEPCHEFKAYINTGSTEKVDKMKKFTDEVIRFAAACMNSRTNGTIHFGVGDLPDFKHGQILGFTVEDKESFGKALHDTIEGRFEHKHVAAAKKCIKSPRFVEVLQSDTTSSEKYVMEVDIEPTFSVCEENFYYVYSVDSRKSKKNKSREAKEDTKEFKSFYIRDSSSSRDLLRQNTQSKPLEEFNRYEKNISKLSMERKEAEEKCLAIVRNSIQGSKLCEMITGGSHSLDKSHFERYILVTNKSHPVQLDSLSFLLDMNLTAVLDFDPESSEKGLKKFFEDRNTNVHSPAQYKITGSVEDIASKLKLTRINSWIFCNGDINGEEPSDINSWSTEKGAAVRNVISFLCRGEVLPPKRFLVIFLLLSDVIDSKDPLLETFNTFRQELRGLDQILCICENDRSFISWKDLIEARYGDTISNRCISELSFAEINGTVLSLWSDNRRSSRFLPCGGVSKVQLTKKMEGCLDSLDILCVNQCEGGNEDKLAIQENFYKGGKVSWWNFYFSEEPGSTPFIKRDKFDYIIDTIIPELCSLTRPCVLFNILHLAGCGGTTLAMHVLWTQRKNFRCVVLKDRAADPDDVAKQVMQLLTYQTTEQSTRLPVLLMIDDFEERDSVYSLQQSIEKACPKTATSPQVIILNCMRTEFWGQHEATVDTVFIGNKLSDQEQKLFQKKLEEIEKTYKNAETFYGFMILKKDFSPEYIKGVAKHTLKSFNINHKHAQLIAVMALLNFYCKNSSLSVTLCEAFLGLPTKPKSVSCKVQDDFGNFSTLITHCTVQDKVIFEAMRVIHPSMAEYCLEELIATHGISKAEITNLLLTTDMFYDCLQGKEKLLQDVHTMLVRRCYSSESEETHFSPLIQAIIKETPGSEETVLYNAAKRYDKNAIIAQLLARYHYLRKKDFREAKDWARKAKELDKDSSYIADTSAQVIKHELRNAIGSNPNYPIKPDHLTDYLKMACCATDAFKETQAIAKKEVALRSQSKGDSSPYNIAGRLGEIQVAVMVMDVLEKIPVFSHAKLRRSILSQILSGNIPIQTVASKDRMKNKHTSYYHVLLPFEPFLHNIKDNLRRQFDFLDNFFINLQPWFSQKDVKEERTRKELFRTFEKYADLFCKTDPQELMGNKTLPTLFRIRQILEINKADTHFGILECLTRNNTGPKLEMIVQQYRILYTNKHVNLRDVVNYIYANVVLACVWPHSRFLVPYVAILQMMSKVLLQQVPHTDSLGVHFIATVILWPENNPLFPSELSEKLGTCLSQLRSTFINEMQSMEHGKRPVAHFYLGQKQGYDRLISHAVLAMPGSHEKFDNGQIWREERVRRTLQRVNGVVQRNCILAHTCNPNVKVEVRPQYMSHLKGRECNPVSFYVGFTMKGPVAFDIQLIHRHVSGN</sequence>
<accession>A0AAV6H919</accession>
<gene>
    <name evidence="1" type="ORF">AALO_G00046330</name>
</gene>
<dbReference type="GO" id="GO:0005737">
    <property type="term" value="C:cytoplasm"/>
    <property type="evidence" value="ECO:0007669"/>
    <property type="project" value="TreeGrafter"/>
</dbReference>
<comment type="caution">
    <text evidence="1">The sequence shown here is derived from an EMBL/GenBank/DDBJ whole genome shotgun (WGS) entry which is preliminary data.</text>
</comment>
<name>A0AAV6H919_9TELE</name>
<dbReference type="InterPro" id="IPR013761">
    <property type="entry name" value="SAM/pointed_sf"/>
</dbReference>
<proteinExistence type="predicted"/>
<dbReference type="EMBL" id="JADWDJ010000003">
    <property type="protein sequence ID" value="KAG5283803.1"/>
    <property type="molecule type" value="Genomic_DNA"/>
</dbReference>